<name>A0A8I3WTN9_CALJA</name>
<feature type="domain" description="AGC-kinase C-terminal" evidence="17">
    <location>
        <begin position="327"/>
        <end position="396"/>
    </location>
</feature>
<dbReference type="InterPro" id="IPR011009">
    <property type="entry name" value="Kinase-like_dom_sf"/>
</dbReference>
<dbReference type="Ensembl" id="ENSCJAT00000127702.1">
    <property type="protein sequence ID" value="ENSCJAP00000089205.1"/>
    <property type="gene ID" value="ENSCJAG00000000462.5"/>
</dbReference>
<organism evidence="18 19">
    <name type="scientific">Callithrix jacchus</name>
    <name type="common">White-tufted-ear marmoset</name>
    <name type="synonym">Simia Jacchus</name>
    <dbReference type="NCBI Taxonomy" id="9483"/>
    <lineage>
        <taxon>Eukaryota</taxon>
        <taxon>Metazoa</taxon>
        <taxon>Chordata</taxon>
        <taxon>Craniata</taxon>
        <taxon>Vertebrata</taxon>
        <taxon>Euteleostomi</taxon>
        <taxon>Mammalia</taxon>
        <taxon>Eutheria</taxon>
        <taxon>Euarchontoglires</taxon>
        <taxon>Primates</taxon>
        <taxon>Haplorrhini</taxon>
        <taxon>Platyrrhini</taxon>
        <taxon>Cebidae</taxon>
        <taxon>Callitrichinae</taxon>
        <taxon>Callithrix</taxon>
        <taxon>Callithrix</taxon>
    </lineage>
</organism>
<feature type="binding site" evidence="14">
    <location>
        <begin position="73"/>
        <end position="81"/>
    </location>
    <ligand>
        <name>ATP</name>
        <dbReference type="ChEBI" id="CHEBI:30616"/>
    </ligand>
</feature>
<dbReference type="SUPFAM" id="SSF56112">
    <property type="entry name" value="Protein kinase-like (PK-like)"/>
    <property type="match status" value="2"/>
</dbReference>
<evidence type="ECO:0000256" key="10">
    <source>
        <dbReference type="ARBA" id="ARBA00047899"/>
    </source>
</evidence>
<dbReference type="EC" id="2.7.11.1" evidence="12"/>
<dbReference type="InterPro" id="IPR000961">
    <property type="entry name" value="AGC-kinase_C"/>
</dbReference>
<evidence type="ECO:0000256" key="2">
    <source>
        <dbReference type="ARBA" id="ARBA00009804"/>
    </source>
</evidence>
<evidence type="ECO:0000313" key="19">
    <source>
        <dbReference type="Proteomes" id="UP000008225"/>
    </source>
</evidence>
<evidence type="ECO:0000256" key="3">
    <source>
        <dbReference type="ARBA" id="ARBA00022527"/>
    </source>
</evidence>
<reference evidence="18" key="3">
    <citation type="submission" date="2025-09" db="UniProtKB">
        <authorList>
            <consortium name="Ensembl"/>
        </authorList>
    </citation>
    <scope>IDENTIFICATION</scope>
</reference>
<comment type="cofactor">
    <cofactor evidence="1 12">
        <name>Mg(2+)</name>
        <dbReference type="ChEBI" id="CHEBI:18420"/>
    </cofactor>
</comment>
<evidence type="ECO:0000256" key="8">
    <source>
        <dbReference type="ARBA" id="ARBA00022777"/>
    </source>
</evidence>
<dbReference type="InterPro" id="IPR041906">
    <property type="entry name" value="RSK_N"/>
</dbReference>
<dbReference type="InterPro" id="IPR000719">
    <property type="entry name" value="Prot_kinase_dom"/>
</dbReference>
<dbReference type="Gene3D" id="3.30.200.20">
    <property type="entry name" value="Phosphorylase Kinase, domain 1"/>
    <property type="match status" value="2"/>
</dbReference>
<dbReference type="GO" id="GO:0000287">
    <property type="term" value="F:magnesium ion binding"/>
    <property type="evidence" value="ECO:0007669"/>
    <property type="project" value="InterPro"/>
</dbReference>
<keyword evidence="6" id="KW-0677">Repeat</keyword>
<evidence type="ECO:0000256" key="4">
    <source>
        <dbReference type="ARBA" id="ARBA00022553"/>
    </source>
</evidence>
<reference evidence="18" key="2">
    <citation type="submission" date="2025-08" db="UniProtKB">
        <authorList>
            <consortium name="Ensembl"/>
        </authorList>
    </citation>
    <scope>IDENTIFICATION</scope>
</reference>
<evidence type="ECO:0000256" key="7">
    <source>
        <dbReference type="ARBA" id="ARBA00022741"/>
    </source>
</evidence>
<dbReference type="InterPro" id="IPR017892">
    <property type="entry name" value="Pkinase_C"/>
</dbReference>
<dbReference type="PROSITE" id="PS00107">
    <property type="entry name" value="PROTEIN_KINASE_ATP"/>
    <property type="match status" value="2"/>
</dbReference>
<feature type="active site" description="Proton acceptor" evidence="13">
    <location>
        <position position="540"/>
    </location>
</feature>
<evidence type="ECO:0000256" key="13">
    <source>
        <dbReference type="PIRSR" id="PIRSR000606-50"/>
    </source>
</evidence>
<evidence type="ECO:0000259" key="17">
    <source>
        <dbReference type="PROSITE" id="PS51285"/>
    </source>
</evidence>
<dbReference type="Pfam" id="PF00433">
    <property type="entry name" value="Pkinase_C"/>
    <property type="match status" value="1"/>
</dbReference>
<keyword evidence="7 12" id="KW-0547">Nucleotide-binding</keyword>
<accession>A0A8I3WTN9</accession>
<dbReference type="PIRSF" id="PIRSF000606">
    <property type="entry name" value="Ribsml_S6_kin_2"/>
    <property type="match status" value="1"/>
</dbReference>
<keyword evidence="8 12" id="KW-0418">Kinase</keyword>
<feature type="domain" description="Protein kinase" evidence="16">
    <location>
        <begin position="423"/>
        <end position="680"/>
    </location>
</feature>
<dbReference type="AlphaFoldDB" id="A0A8I3WTN9"/>
<keyword evidence="5 12" id="KW-0808">Transferase</keyword>
<gene>
    <name evidence="18" type="primary">RPS6KA2</name>
</gene>
<evidence type="ECO:0000256" key="11">
    <source>
        <dbReference type="ARBA" id="ARBA00048679"/>
    </source>
</evidence>
<dbReference type="InterPro" id="IPR008271">
    <property type="entry name" value="Ser/Thr_kinase_AS"/>
</dbReference>
<dbReference type="FunFam" id="1.10.510.10:FF:000010">
    <property type="entry name" value="Ribosomal protein S6 kinase"/>
    <property type="match status" value="1"/>
</dbReference>
<evidence type="ECO:0000256" key="6">
    <source>
        <dbReference type="ARBA" id="ARBA00022737"/>
    </source>
</evidence>
<feature type="binding site" evidence="14">
    <location>
        <begin position="429"/>
        <end position="437"/>
    </location>
    <ligand>
        <name>ATP</name>
        <dbReference type="ChEBI" id="CHEBI:30616"/>
    </ligand>
</feature>
<dbReference type="InterPro" id="IPR042766">
    <property type="entry name" value="RSK3_STKc"/>
</dbReference>
<comment type="catalytic activity">
    <reaction evidence="11 12">
        <text>L-seryl-[protein] + ATP = O-phospho-L-seryl-[protein] + ADP + H(+)</text>
        <dbReference type="Rhea" id="RHEA:17989"/>
        <dbReference type="Rhea" id="RHEA-COMP:9863"/>
        <dbReference type="Rhea" id="RHEA-COMP:11604"/>
        <dbReference type="ChEBI" id="CHEBI:15378"/>
        <dbReference type="ChEBI" id="CHEBI:29999"/>
        <dbReference type="ChEBI" id="CHEBI:30616"/>
        <dbReference type="ChEBI" id="CHEBI:83421"/>
        <dbReference type="ChEBI" id="CHEBI:456216"/>
        <dbReference type="EC" id="2.7.11.1"/>
    </reaction>
</comment>
<dbReference type="InterPro" id="IPR016239">
    <property type="entry name" value="Ribosomal_S6_kinase_II"/>
</dbReference>
<evidence type="ECO:0000256" key="5">
    <source>
        <dbReference type="ARBA" id="ARBA00022679"/>
    </source>
</evidence>
<sequence>MPIAQLLELWKKIEVEPMEIETTEEDLNLDAEPTTEDTAEEEEGVVKEIDISHHVKEGFEKADPSQFELLKVLGQGSYGKVFLVRKVKGSDAGQLYAMKVLKKATLKVRDRVRSKMERDILAEVNHPFIVKLHYAFQTEGKLYLILDFLRGGDLFTRLSKEVMFTEEDVKFYLAELALALDHLHSLGIIYRDLKPENILLDEEGHIKITDFGLSKEAIDHDKRAYSFCGTIEYMAPEVVNRRGHTQSADWWSFGVLMFEMLTGSLPFQGKDRKETMALILKAKLGMPQFLSGEAQSLLRALFKRNPCNRLGAGIDGVEEIKRHPFFVTIDWNKLYRKEIKPPFKPAVGRPEDTFHFDPEFTARTPTDSPGVPPSANAHHLFRGFSFVASNLIQEPSQQDLHRVPVHPIVQQLHGNNIHFTDGYEIKEDIGVGSYSVCKRCVHKATDTEYAVKIIDKSKRDPSEEIEILLRYGQHPNIITLKDVYDDGKFVYLVMELMRGGELLDRILRQRYFSEREASDVLCTITKTMDYLHSQGVVHRDLKPSNILYRDESGSPESIRVCDFGFAKQLRAGNGLLMTPCYTANFVAPEVLKRQGYDAACDMWSLGILLYTMLAGFTPFANGPDDTAEEILARIGSGKYALSGGNWDSISDAAKDVVSKMLHVDPHQRLTAMQVLKHPWVVNREYLSQNQLSRQDVHLVKGAMAATYFALNRTPQAPRLEPVLSSNLAQRRGMKRLTSTRL</sequence>
<dbReference type="Pfam" id="PF00069">
    <property type="entry name" value="Pkinase"/>
    <property type="match status" value="2"/>
</dbReference>
<comment type="catalytic activity">
    <reaction evidence="10 12">
        <text>L-threonyl-[protein] + ATP = O-phospho-L-threonyl-[protein] + ADP + H(+)</text>
        <dbReference type="Rhea" id="RHEA:46608"/>
        <dbReference type="Rhea" id="RHEA-COMP:11060"/>
        <dbReference type="Rhea" id="RHEA-COMP:11605"/>
        <dbReference type="ChEBI" id="CHEBI:15378"/>
        <dbReference type="ChEBI" id="CHEBI:30013"/>
        <dbReference type="ChEBI" id="CHEBI:30616"/>
        <dbReference type="ChEBI" id="CHEBI:61977"/>
        <dbReference type="ChEBI" id="CHEBI:456216"/>
        <dbReference type="EC" id="2.7.11.1"/>
    </reaction>
</comment>
<dbReference type="PROSITE" id="PS51285">
    <property type="entry name" value="AGC_KINASE_CTER"/>
    <property type="match status" value="1"/>
</dbReference>
<feature type="binding site" evidence="14 15">
    <location>
        <position position="452"/>
    </location>
    <ligand>
        <name>ATP</name>
        <dbReference type="ChEBI" id="CHEBI:30616"/>
    </ligand>
</feature>
<dbReference type="CDD" id="cd14178">
    <property type="entry name" value="STKc_RSK3_C"/>
    <property type="match status" value="1"/>
</dbReference>
<evidence type="ECO:0000313" key="18">
    <source>
        <dbReference type="Ensembl" id="ENSCJAP00000089205.1"/>
    </source>
</evidence>
<evidence type="ECO:0000256" key="14">
    <source>
        <dbReference type="PIRSR" id="PIRSR000606-51"/>
    </source>
</evidence>
<keyword evidence="3 12" id="KW-0723">Serine/threonine-protein kinase</keyword>
<evidence type="ECO:0000256" key="1">
    <source>
        <dbReference type="ARBA" id="ARBA00001946"/>
    </source>
</evidence>
<dbReference type="SMART" id="SM00133">
    <property type="entry name" value="S_TK_X"/>
    <property type="match status" value="1"/>
</dbReference>
<dbReference type="Gene3D" id="1.10.510.10">
    <property type="entry name" value="Transferase(Phosphotransferase) domain 1"/>
    <property type="match status" value="2"/>
</dbReference>
<comment type="similarity">
    <text evidence="2 12">Belongs to the protein kinase superfamily. AGC Ser/Thr protein kinase family. S6 kinase subfamily.</text>
</comment>
<evidence type="ECO:0000256" key="12">
    <source>
        <dbReference type="PIRNR" id="PIRNR000606"/>
    </source>
</evidence>
<dbReference type="FunFam" id="3.30.200.20:FF:000121">
    <property type="entry name" value="Ribosomal protein S6 kinase"/>
    <property type="match status" value="1"/>
</dbReference>
<feature type="domain" description="Protein kinase" evidence="16">
    <location>
        <begin position="67"/>
        <end position="326"/>
    </location>
</feature>
<keyword evidence="19" id="KW-1185">Reference proteome</keyword>
<dbReference type="GO" id="GO:0035556">
    <property type="term" value="P:intracellular signal transduction"/>
    <property type="evidence" value="ECO:0007669"/>
    <property type="project" value="InterPro"/>
</dbReference>
<dbReference type="PROSITE" id="PS00108">
    <property type="entry name" value="PROTEIN_KINASE_ST"/>
    <property type="match status" value="2"/>
</dbReference>
<keyword evidence="4" id="KW-0597">Phosphoprotein</keyword>
<dbReference type="GeneTree" id="ENSGT00940000159956"/>
<dbReference type="FunFam" id="1.10.510.10:FF:000041">
    <property type="entry name" value="Ribosomal protein S6 kinase"/>
    <property type="match status" value="1"/>
</dbReference>
<dbReference type="SMART" id="SM00220">
    <property type="entry name" value="S_TKc"/>
    <property type="match status" value="2"/>
</dbReference>
<evidence type="ECO:0000259" key="16">
    <source>
        <dbReference type="PROSITE" id="PS50011"/>
    </source>
</evidence>
<feature type="binding site" evidence="14 15">
    <location>
        <position position="99"/>
    </location>
    <ligand>
        <name>ATP</name>
        <dbReference type="ChEBI" id="CHEBI:30616"/>
    </ligand>
</feature>
<dbReference type="Proteomes" id="UP000008225">
    <property type="component" value="Chromosome 4"/>
</dbReference>
<dbReference type="InterPro" id="IPR017441">
    <property type="entry name" value="Protein_kinase_ATP_BS"/>
</dbReference>
<protein>
    <recommendedName>
        <fullName evidence="12">Ribosomal protein S6 kinase</fullName>
        <ecNumber evidence="12">2.7.11.1</ecNumber>
    </recommendedName>
</protein>
<feature type="active site" description="Proton acceptor" evidence="13">
    <location>
        <position position="192"/>
    </location>
</feature>
<evidence type="ECO:0000256" key="9">
    <source>
        <dbReference type="ARBA" id="ARBA00022840"/>
    </source>
</evidence>
<keyword evidence="9 12" id="KW-0067">ATP-binding</keyword>
<dbReference type="FunFam" id="3.30.200.20:FF:000013">
    <property type="entry name" value="Ribosomal protein S6 kinase"/>
    <property type="match status" value="1"/>
</dbReference>
<reference evidence="18 19" key="1">
    <citation type="submission" date="2009-03" db="EMBL/GenBank/DDBJ databases">
        <authorList>
            <person name="Warren W."/>
            <person name="Ye L."/>
            <person name="Minx P."/>
            <person name="Worley K."/>
            <person name="Gibbs R."/>
            <person name="Wilson R.K."/>
        </authorList>
    </citation>
    <scope>NUCLEOTIDE SEQUENCE [LARGE SCALE GENOMIC DNA]</scope>
</reference>
<dbReference type="GO" id="GO:0005524">
    <property type="term" value="F:ATP binding"/>
    <property type="evidence" value="ECO:0007669"/>
    <property type="project" value="UniProtKB-UniRule"/>
</dbReference>
<dbReference type="PANTHER" id="PTHR24351">
    <property type="entry name" value="RIBOSOMAL PROTEIN S6 KINASE"/>
    <property type="match status" value="1"/>
</dbReference>
<dbReference type="GO" id="GO:0004711">
    <property type="term" value="F:ribosomal protein S6 kinase activity"/>
    <property type="evidence" value="ECO:0007669"/>
    <property type="project" value="InterPro"/>
</dbReference>
<proteinExistence type="inferred from homology"/>
<dbReference type="PROSITE" id="PS50011">
    <property type="entry name" value="PROTEIN_KINASE_DOM"/>
    <property type="match status" value="2"/>
</dbReference>
<dbReference type="CDD" id="cd05582">
    <property type="entry name" value="STKc_RSK_N"/>
    <property type="match status" value="1"/>
</dbReference>
<evidence type="ECO:0000256" key="15">
    <source>
        <dbReference type="PROSITE-ProRule" id="PRU10141"/>
    </source>
</evidence>